<reference evidence="1 2" key="1">
    <citation type="submission" date="2012-10" db="EMBL/GenBank/DDBJ databases">
        <authorList>
            <person name="Harkins D.M."/>
            <person name="Durkin A.S."/>
            <person name="Brinkac L.M."/>
            <person name="Haft D.H."/>
            <person name="Selengut J.D."/>
            <person name="Sanka R."/>
            <person name="DePew J."/>
            <person name="Purushe J."/>
            <person name="Whelen A.C."/>
            <person name="Vinetz J.M."/>
            <person name="Sutton G.G."/>
            <person name="Nierman W.C."/>
            <person name="Fouts D.E."/>
        </authorList>
    </citation>
    <scope>NUCLEOTIDE SEQUENCE [LARGE SCALE GENOMIC DNA]</scope>
    <source>
        <strain evidence="1 2">2006001853</strain>
    </source>
</reference>
<accession>A0A828Z8I0</accession>
<proteinExistence type="predicted"/>
<protein>
    <submittedName>
        <fullName evidence="1">Uncharacterized protein</fullName>
    </submittedName>
</protein>
<comment type="caution">
    <text evidence="1">The sequence shown here is derived from an EMBL/GenBank/DDBJ whole genome shotgun (WGS) entry which is preliminary data.</text>
</comment>
<gene>
    <name evidence="1" type="ORF">LEP1GSC036_1454</name>
</gene>
<evidence type="ECO:0000313" key="2">
    <source>
        <dbReference type="Proteomes" id="UP000001338"/>
    </source>
</evidence>
<dbReference type="AlphaFoldDB" id="A0A828Z8I0"/>
<dbReference type="EMBL" id="AFLV02000001">
    <property type="protein sequence ID" value="EKR66601.1"/>
    <property type="molecule type" value="Genomic_DNA"/>
</dbReference>
<dbReference type="Proteomes" id="UP000001338">
    <property type="component" value="Unassembled WGS sequence"/>
</dbReference>
<name>A0A828Z8I0_9LEPT</name>
<sequence length="80" mass="9416">MERLSTLKFYNSIFDLDFMNGYPVSQNIRSYLKINVSSIYFNHQNQGSSDTTLSKGALKELRHISFTEDLSEFRQIFLRI</sequence>
<organism evidence="1 2">
    <name type="scientific">Leptospira weilii str. 2006001853</name>
    <dbReference type="NCBI Taxonomy" id="1001589"/>
    <lineage>
        <taxon>Bacteria</taxon>
        <taxon>Pseudomonadati</taxon>
        <taxon>Spirochaetota</taxon>
        <taxon>Spirochaetia</taxon>
        <taxon>Leptospirales</taxon>
        <taxon>Leptospiraceae</taxon>
        <taxon>Leptospira</taxon>
    </lineage>
</organism>
<evidence type="ECO:0000313" key="1">
    <source>
        <dbReference type="EMBL" id="EKR66601.1"/>
    </source>
</evidence>